<protein>
    <submittedName>
        <fullName evidence="1">Uncharacterized protein</fullName>
    </submittedName>
</protein>
<name>A0A2N7F7A2_VIBSP</name>
<accession>A0A2N7F7A2</accession>
<evidence type="ECO:0000313" key="1">
    <source>
        <dbReference type="EMBL" id="PMJ61800.1"/>
    </source>
</evidence>
<sequence>MPEYECENCPIIYCFDDCHSPLAGQQTIDIEEQAESKLEELTEGKTDGLEKKGEVSKQLTQEATDVSYLNL</sequence>
<comment type="caution">
    <text evidence="1">The sequence shown here is derived from an EMBL/GenBank/DDBJ whole genome shotgun (WGS) entry which is preliminary data.</text>
</comment>
<dbReference type="AlphaFoldDB" id="A0A2N7F7A2"/>
<proteinExistence type="predicted"/>
<organism evidence="1 2">
    <name type="scientific">Vibrio splendidus</name>
    <dbReference type="NCBI Taxonomy" id="29497"/>
    <lineage>
        <taxon>Bacteria</taxon>
        <taxon>Pseudomonadati</taxon>
        <taxon>Pseudomonadota</taxon>
        <taxon>Gammaproteobacteria</taxon>
        <taxon>Vibrionales</taxon>
        <taxon>Vibrionaceae</taxon>
        <taxon>Vibrio</taxon>
    </lineage>
</organism>
<evidence type="ECO:0000313" key="2">
    <source>
        <dbReference type="Proteomes" id="UP000235330"/>
    </source>
</evidence>
<dbReference type="EMBL" id="MCWU01000068">
    <property type="protein sequence ID" value="PMJ61800.1"/>
    <property type="molecule type" value="Genomic_DNA"/>
</dbReference>
<gene>
    <name evidence="1" type="ORF">BCU17_05540</name>
</gene>
<dbReference type="Proteomes" id="UP000235330">
    <property type="component" value="Unassembled WGS sequence"/>
</dbReference>
<dbReference type="RefSeq" id="WP_102474794.1">
    <property type="nucleotide sequence ID" value="NZ_CAWNSL010000035.1"/>
</dbReference>
<reference evidence="2" key="1">
    <citation type="submission" date="2016-07" db="EMBL/GenBank/DDBJ databases">
        <title>Nontailed viruses are major unrecognized killers of bacteria in the ocean.</title>
        <authorList>
            <person name="Kauffman K."/>
            <person name="Hussain F."/>
            <person name="Yang J."/>
            <person name="Arevalo P."/>
            <person name="Brown J."/>
            <person name="Cutler M."/>
            <person name="Kelly L."/>
            <person name="Polz M.F."/>
        </authorList>
    </citation>
    <scope>NUCLEOTIDE SEQUENCE [LARGE SCALE GENOMIC DNA]</scope>
    <source>
        <strain evidence="2">10N.261.55.E11</strain>
    </source>
</reference>